<dbReference type="PIRSF" id="PIRSF001220">
    <property type="entry name" value="L-ASNase_gatD"/>
    <property type="match status" value="1"/>
</dbReference>
<proteinExistence type="predicted"/>
<evidence type="ECO:0000313" key="6">
    <source>
        <dbReference type="EMBL" id="KAK6471568.1"/>
    </source>
</evidence>
<dbReference type="PANTHER" id="PTHR11707">
    <property type="entry name" value="L-ASPARAGINASE"/>
    <property type="match status" value="1"/>
</dbReference>
<dbReference type="InterPro" id="IPR036152">
    <property type="entry name" value="Asp/glu_Ase-like_sf"/>
</dbReference>
<dbReference type="InterPro" id="IPR040919">
    <property type="entry name" value="Asparaginase_C"/>
</dbReference>
<dbReference type="Pfam" id="PF00710">
    <property type="entry name" value="Asparaginase"/>
    <property type="match status" value="1"/>
</dbReference>
<dbReference type="Gene3D" id="3.40.50.1170">
    <property type="entry name" value="L-asparaginase, N-terminal domain"/>
    <property type="match status" value="1"/>
</dbReference>
<dbReference type="InterPro" id="IPR041725">
    <property type="entry name" value="L-asparaginase_I"/>
</dbReference>
<dbReference type="InterPro" id="IPR020827">
    <property type="entry name" value="Asparaginase/glutaminase_AS1"/>
</dbReference>
<dbReference type="PROSITE" id="PS51732">
    <property type="entry name" value="ASN_GLN_ASE_3"/>
    <property type="match status" value="1"/>
</dbReference>
<protein>
    <recommendedName>
        <fullName evidence="1">asparaginase</fullName>
        <ecNumber evidence="1">3.5.1.1</ecNumber>
    </recommendedName>
</protein>
<comment type="caution">
    <text evidence="6">The sequence shown here is derived from an EMBL/GenBank/DDBJ whole genome shotgun (WGS) entry which is preliminary data.</text>
</comment>
<evidence type="ECO:0000256" key="1">
    <source>
        <dbReference type="ARBA" id="ARBA00012920"/>
    </source>
</evidence>
<dbReference type="SFLD" id="SFLDS00057">
    <property type="entry name" value="Glutaminase/Asparaginase"/>
    <property type="match status" value="1"/>
</dbReference>
<gene>
    <name evidence="6" type="ORF">HHUSO_G29478</name>
</gene>
<dbReference type="PANTHER" id="PTHR11707:SF28">
    <property type="entry name" value="60 KDA LYSOPHOSPHOLIPASE"/>
    <property type="match status" value="1"/>
</dbReference>
<dbReference type="Proteomes" id="UP001369086">
    <property type="component" value="Unassembled WGS sequence"/>
</dbReference>
<evidence type="ECO:0000256" key="3">
    <source>
        <dbReference type="PROSITE-ProRule" id="PRU10100"/>
    </source>
</evidence>
<dbReference type="InterPro" id="IPR037152">
    <property type="entry name" value="L-asparaginase_N_sf"/>
</dbReference>
<dbReference type="InterPro" id="IPR027475">
    <property type="entry name" value="Asparaginase/glutaminase_AS2"/>
</dbReference>
<feature type="active site" evidence="2">
    <location>
        <position position="14"/>
    </location>
</feature>
<dbReference type="InterPro" id="IPR027473">
    <property type="entry name" value="L-asparaginase_C"/>
</dbReference>
<dbReference type="InterPro" id="IPR027474">
    <property type="entry name" value="L-asparaginase_N"/>
</dbReference>
<name>A0ABR0YGN0_HUSHU</name>
<dbReference type="Gene3D" id="3.40.50.40">
    <property type="match status" value="1"/>
</dbReference>
<dbReference type="PIRSF" id="PIRSF500176">
    <property type="entry name" value="L_ASNase"/>
    <property type="match status" value="1"/>
</dbReference>
<dbReference type="CDD" id="cd08963">
    <property type="entry name" value="L-asparaginase_I"/>
    <property type="match status" value="1"/>
</dbReference>
<dbReference type="Pfam" id="PF17763">
    <property type="entry name" value="Asparaginase_C"/>
    <property type="match status" value="1"/>
</dbReference>
<reference evidence="6 7" key="1">
    <citation type="submission" date="2021-05" db="EMBL/GenBank/DDBJ databases">
        <authorList>
            <person name="Zahm M."/>
            <person name="Klopp C."/>
            <person name="Cabau C."/>
            <person name="Kuhl H."/>
            <person name="Suciu R."/>
            <person name="Ciorpac M."/>
            <person name="Holostenco D."/>
            <person name="Gessner J."/>
            <person name="Wuertz S."/>
            <person name="Hohne C."/>
            <person name="Stock M."/>
            <person name="Gislard M."/>
            <person name="Lluch J."/>
            <person name="Milhes M."/>
            <person name="Lampietro C."/>
            <person name="Lopez Roques C."/>
            <person name="Donnadieu C."/>
            <person name="Du K."/>
            <person name="Schartl M."/>
            <person name="Guiguen Y."/>
        </authorList>
    </citation>
    <scope>NUCLEOTIDE SEQUENCE [LARGE SCALE GENOMIC DNA]</scope>
    <source>
        <strain evidence="6">Hh-F2</strain>
        <tissue evidence="6">Blood</tissue>
    </source>
</reference>
<feature type="active site" evidence="3">
    <location>
        <position position="87"/>
    </location>
</feature>
<dbReference type="SUPFAM" id="SSF53774">
    <property type="entry name" value="Glutaminase/Asparaginase"/>
    <property type="match status" value="1"/>
</dbReference>
<sequence length="360" mass="39608">MNETRVFVYYTGGTIGMLFDKEDGDWFVLPSKATADCPEQFIVKYQVEEVKKPIDSSKITPEHWEHFTNKILKKQTRYDGFVLLHGTDTLAYTSSALSFLLKDFKKPVVITGAQRSVFEPRSDAVENILGSLLIAGCYCETPALQLVSVLFDNMVFQGNRVTKIDCSAFHAFSSPNSLPLVELGVTIKVNAMSSSPVPSSSPSPCFSPYPPTSLCPLLCSLSLCDVSDVRVLRLFPGIKEEYVRSVLSGAGGVILETYGSGNAPDDKWFLEALKQANRHGVFLLNVTQVLQGSVMPIYQTSKGLREAGVLSGYDITSEAALTKMIWTLKKYTTQEQRKKALETSVCGEMTVTISPDPPLI</sequence>
<feature type="domain" description="L-asparaginase N-terminal" evidence="4">
    <location>
        <begin position="5"/>
        <end position="191"/>
    </location>
</feature>
<feature type="domain" description="Asparaginase/glutaminase C-terminal" evidence="5">
    <location>
        <begin position="228"/>
        <end position="340"/>
    </location>
</feature>
<evidence type="ECO:0000256" key="2">
    <source>
        <dbReference type="PROSITE-ProRule" id="PRU10099"/>
    </source>
</evidence>
<dbReference type="PRINTS" id="PR00139">
    <property type="entry name" value="ASNGLNASE"/>
</dbReference>
<evidence type="ECO:0000259" key="4">
    <source>
        <dbReference type="Pfam" id="PF00710"/>
    </source>
</evidence>
<dbReference type="SMART" id="SM00870">
    <property type="entry name" value="Asparaginase"/>
    <property type="match status" value="1"/>
</dbReference>
<dbReference type="InterPro" id="IPR006034">
    <property type="entry name" value="Asparaginase/glutaminase-like"/>
</dbReference>
<keyword evidence="7" id="KW-1185">Reference proteome</keyword>
<organism evidence="6 7">
    <name type="scientific">Huso huso</name>
    <name type="common">Beluga</name>
    <name type="synonym">Acipenser huso</name>
    <dbReference type="NCBI Taxonomy" id="61971"/>
    <lineage>
        <taxon>Eukaryota</taxon>
        <taxon>Metazoa</taxon>
        <taxon>Chordata</taxon>
        <taxon>Craniata</taxon>
        <taxon>Vertebrata</taxon>
        <taxon>Euteleostomi</taxon>
        <taxon>Actinopterygii</taxon>
        <taxon>Chondrostei</taxon>
        <taxon>Acipenseriformes</taxon>
        <taxon>Acipenseridae</taxon>
        <taxon>Huso</taxon>
    </lineage>
</organism>
<dbReference type="PROSITE" id="PS00917">
    <property type="entry name" value="ASN_GLN_ASE_2"/>
    <property type="match status" value="1"/>
</dbReference>
<dbReference type="EMBL" id="JAHFZB010000031">
    <property type="protein sequence ID" value="KAK6471568.1"/>
    <property type="molecule type" value="Genomic_DNA"/>
</dbReference>
<dbReference type="PROSITE" id="PS00144">
    <property type="entry name" value="ASN_GLN_ASE_1"/>
    <property type="match status" value="1"/>
</dbReference>
<accession>A0ABR0YGN0</accession>
<evidence type="ECO:0000259" key="5">
    <source>
        <dbReference type="Pfam" id="PF17763"/>
    </source>
</evidence>
<evidence type="ECO:0000313" key="7">
    <source>
        <dbReference type="Proteomes" id="UP001369086"/>
    </source>
</evidence>
<dbReference type="EC" id="3.5.1.1" evidence="1"/>